<keyword evidence="3 5" id="KW-1133">Transmembrane helix</keyword>
<gene>
    <name evidence="6" type="ORF">GCM10009533_43690</name>
</gene>
<organism evidence="6 7">
    <name type="scientific">Saccharopolyspora erythraea</name>
    <name type="common">Streptomyces erythraeus</name>
    <dbReference type="NCBI Taxonomy" id="1836"/>
    <lineage>
        <taxon>Bacteria</taxon>
        <taxon>Bacillati</taxon>
        <taxon>Actinomycetota</taxon>
        <taxon>Actinomycetes</taxon>
        <taxon>Pseudonocardiales</taxon>
        <taxon>Pseudonocardiaceae</taxon>
        <taxon>Saccharopolyspora</taxon>
    </lineage>
</organism>
<accession>A0ABN1DCG8</accession>
<evidence type="ECO:0000313" key="6">
    <source>
        <dbReference type="EMBL" id="GAA0539806.1"/>
    </source>
</evidence>
<sequence>MDAQALEPAGGRALVTLVVTCVATLLALMNYTAPMTVLAEVAAGLGAGLGGQTWILNGIALGLAALLLTAGSLADNHGRKRVFVLAPWRCRPPRWSAPPRGRRGCSS</sequence>
<evidence type="ECO:0000256" key="2">
    <source>
        <dbReference type="ARBA" id="ARBA00022692"/>
    </source>
</evidence>
<feature type="transmembrane region" description="Helical" evidence="5">
    <location>
        <begin position="12"/>
        <end position="33"/>
    </location>
</feature>
<dbReference type="PANTHER" id="PTHR42718">
    <property type="entry name" value="MAJOR FACILITATOR SUPERFAMILY MULTIDRUG TRANSPORTER MFSC"/>
    <property type="match status" value="1"/>
</dbReference>
<dbReference type="PANTHER" id="PTHR42718:SF49">
    <property type="entry name" value="EXPORT PROTEIN"/>
    <property type="match status" value="1"/>
</dbReference>
<reference evidence="6 7" key="1">
    <citation type="journal article" date="2019" name="Int. J. Syst. Evol. Microbiol.">
        <title>The Global Catalogue of Microorganisms (GCM) 10K type strain sequencing project: providing services to taxonomists for standard genome sequencing and annotation.</title>
        <authorList>
            <consortium name="The Broad Institute Genomics Platform"/>
            <consortium name="The Broad Institute Genome Sequencing Center for Infectious Disease"/>
            <person name="Wu L."/>
            <person name="Ma J."/>
        </authorList>
    </citation>
    <scope>NUCLEOTIDE SEQUENCE [LARGE SCALE GENOMIC DNA]</scope>
    <source>
        <strain evidence="6 7">JCM 10303</strain>
    </source>
</reference>
<dbReference type="SUPFAM" id="SSF103473">
    <property type="entry name" value="MFS general substrate transporter"/>
    <property type="match status" value="1"/>
</dbReference>
<evidence type="ECO:0000313" key="7">
    <source>
        <dbReference type="Proteomes" id="UP001500729"/>
    </source>
</evidence>
<dbReference type="EMBL" id="BAAAGS010000030">
    <property type="protein sequence ID" value="GAA0539806.1"/>
    <property type="molecule type" value="Genomic_DNA"/>
</dbReference>
<dbReference type="InterPro" id="IPR036259">
    <property type="entry name" value="MFS_trans_sf"/>
</dbReference>
<evidence type="ECO:0000256" key="3">
    <source>
        <dbReference type="ARBA" id="ARBA00022989"/>
    </source>
</evidence>
<evidence type="ECO:0008006" key="8">
    <source>
        <dbReference type="Google" id="ProtNLM"/>
    </source>
</evidence>
<dbReference type="Gene3D" id="1.20.1720.10">
    <property type="entry name" value="Multidrug resistance protein D"/>
    <property type="match status" value="1"/>
</dbReference>
<evidence type="ECO:0000256" key="5">
    <source>
        <dbReference type="SAM" id="Phobius"/>
    </source>
</evidence>
<comment type="subcellular location">
    <subcellularLocation>
        <location evidence="1">Membrane</location>
        <topology evidence="1">Multi-pass membrane protein</topology>
    </subcellularLocation>
</comment>
<keyword evidence="2 5" id="KW-0812">Transmembrane</keyword>
<keyword evidence="4 5" id="KW-0472">Membrane</keyword>
<evidence type="ECO:0000256" key="1">
    <source>
        <dbReference type="ARBA" id="ARBA00004141"/>
    </source>
</evidence>
<dbReference type="Proteomes" id="UP001500729">
    <property type="component" value="Unassembled WGS sequence"/>
</dbReference>
<proteinExistence type="predicted"/>
<feature type="transmembrane region" description="Helical" evidence="5">
    <location>
        <begin position="53"/>
        <end position="74"/>
    </location>
</feature>
<protein>
    <recommendedName>
        <fullName evidence="8">Major facilitator superfamily (MFS) profile domain-containing protein</fullName>
    </recommendedName>
</protein>
<comment type="caution">
    <text evidence="6">The sequence shown here is derived from an EMBL/GenBank/DDBJ whole genome shotgun (WGS) entry which is preliminary data.</text>
</comment>
<keyword evidence="7" id="KW-1185">Reference proteome</keyword>
<evidence type="ECO:0000256" key="4">
    <source>
        <dbReference type="ARBA" id="ARBA00023136"/>
    </source>
</evidence>
<name>A0ABN1DCG8_SACER</name>